<dbReference type="GO" id="GO:0003964">
    <property type="term" value="F:RNA-directed DNA polymerase activity"/>
    <property type="evidence" value="ECO:0007669"/>
    <property type="project" value="UniProtKB-KW"/>
</dbReference>
<dbReference type="EMBL" id="QRBI01000093">
    <property type="protein sequence ID" value="RMC20901.1"/>
    <property type="molecule type" value="Genomic_DNA"/>
</dbReference>
<evidence type="ECO:0000259" key="12">
    <source>
        <dbReference type="PROSITE" id="PS51027"/>
    </source>
</evidence>
<keyword evidence="9" id="KW-0238">DNA-binding</keyword>
<keyword evidence="5" id="KW-0255">Endonuclease</keyword>
<feature type="compositionally biased region" description="Basic and acidic residues" evidence="11">
    <location>
        <begin position="228"/>
        <end position="249"/>
    </location>
</feature>
<keyword evidence="2" id="KW-0548">Nucleotidyltransferase</keyword>
<keyword evidence="3" id="KW-0540">Nuclease</keyword>
<keyword evidence="14" id="KW-1185">Reference proteome</keyword>
<reference evidence="13 14" key="1">
    <citation type="submission" date="2018-07" db="EMBL/GenBank/DDBJ databases">
        <title>A high quality draft genome assembly of the barn swallow (H. rustica rustica).</title>
        <authorList>
            <person name="Formenti G."/>
            <person name="Chiara M."/>
            <person name="Poveda L."/>
            <person name="Francoijs K.-J."/>
            <person name="Bonisoli-Alquati A."/>
            <person name="Canova L."/>
            <person name="Gianfranceschi L."/>
            <person name="Horner D.S."/>
            <person name="Saino N."/>
        </authorList>
    </citation>
    <scope>NUCLEOTIDE SEQUENCE [LARGE SCALE GENOMIC DNA]</scope>
    <source>
        <strain evidence="13">Chelidonia</strain>
        <tissue evidence="13">Blood</tissue>
    </source>
</reference>
<evidence type="ECO:0000313" key="13">
    <source>
        <dbReference type="EMBL" id="RMC20901.1"/>
    </source>
</evidence>
<dbReference type="PROSITE" id="PS51027">
    <property type="entry name" value="INTEGRASE_DBD"/>
    <property type="match status" value="1"/>
</dbReference>
<evidence type="ECO:0000256" key="10">
    <source>
        <dbReference type="PROSITE-ProRule" id="PRU00506"/>
    </source>
</evidence>
<dbReference type="PANTHER" id="PTHR41694">
    <property type="entry name" value="ENDOGENOUS RETROVIRUS GROUP K MEMBER POL PROTEIN"/>
    <property type="match status" value="1"/>
</dbReference>
<dbReference type="Pfam" id="PF00552">
    <property type="entry name" value="IN_DBD_C"/>
    <property type="match status" value="1"/>
</dbReference>
<dbReference type="InterPro" id="IPR001037">
    <property type="entry name" value="Integrase_C_retrovir"/>
</dbReference>
<evidence type="ECO:0000256" key="4">
    <source>
        <dbReference type="ARBA" id="ARBA00022723"/>
    </source>
</evidence>
<keyword evidence="4" id="KW-0479">Metal-binding</keyword>
<organism evidence="13 14">
    <name type="scientific">Hirundo rustica rustica</name>
    <dbReference type="NCBI Taxonomy" id="333673"/>
    <lineage>
        <taxon>Eukaryota</taxon>
        <taxon>Metazoa</taxon>
        <taxon>Chordata</taxon>
        <taxon>Craniata</taxon>
        <taxon>Vertebrata</taxon>
        <taxon>Euteleostomi</taxon>
        <taxon>Archelosauria</taxon>
        <taxon>Archosauria</taxon>
        <taxon>Dinosauria</taxon>
        <taxon>Saurischia</taxon>
        <taxon>Theropoda</taxon>
        <taxon>Coelurosauria</taxon>
        <taxon>Aves</taxon>
        <taxon>Neognathae</taxon>
        <taxon>Neoaves</taxon>
        <taxon>Telluraves</taxon>
        <taxon>Australaves</taxon>
        <taxon>Passeriformes</taxon>
        <taxon>Sylvioidea</taxon>
        <taxon>Hirundinidae</taxon>
        <taxon>Hirundo</taxon>
    </lineage>
</organism>
<dbReference type="GO" id="GO:0003677">
    <property type="term" value="F:DNA binding"/>
    <property type="evidence" value="ECO:0007669"/>
    <property type="project" value="UniProtKB-KW"/>
</dbReference>
<protein>
    <recommendedName>
        <fullName evidence="12">Integrase-type domain-containing protein</fullName>
    </recommendedName>
</protein>
<dbReference type="PANTHER" id="PTHR41694:SF3">
    <property type="entry name" value="RNA-DIRECTED DNA POLYMERASE-RELATED"/>
    <property type="match status" value="1"/>
</dbReference>
<keyword evidence="7" id="KW-0229">DNA integration</keyword>
<feature type="domain" description="Integrase-type" evidence="12">
    <location>
        <begin position="170"/>
        <end position="217"/>
    </location>
</feature>
<gene>
    <name evidence="13" type="ORF">DUI87_01754</name>
</gene>
<proteinExistence type="predicted"/>
<evidence type="ECO:0000256" key="9">
    <source>
        <dbReference type="ARBA" id="ARBA00023125"/>
    </source>
</evidence>
<dbReference type="InterPro" id="IPR043128">
    <property type="entry name" value="Rev_trsase/Diguanyl_cyclase"/>
</dbReference>
<dbReference type="GO" id="GO:0016787">
    <property type="term" value="F:hydrolase activity"/>
    <property type="evidence" value="ECO:0007669"/>
    <property type="project" value="UniProtKB-KW"/>
</dbReference>
<evidence type="ECO:0000256" key="1">
    <source>
        <dbReference type="ARBA" id="ARBA00022679"/>
    </source>
</evidence>
<dbReference type="GO" id="GO:0035613">
    <property type="term" value="F:RNA stem-loop binding"/>
    <property type="evidence" value="ECO:0007669"/>
    <property type="project" value="TreeGrafter"/>
</dbReference>
<dbReference type="GO" id="GO:0046872">
    <property type="term" value="F:metal ion binding"/>
    <property type="evidence" value="ECO:0007669"/>
    <property type="project" value="UniProtKB-KW"/>
</dbReference>
<dbReference type="Proteomes" id="UP000269221">
    <property type="component" value="Unassembled WGS sequence"/>
</dbReference>
<dbReference type="SUPFAM" id="SSF50122">
    <property type="entry name" value="DNA-binding domain of retroviral integrase"/>
    <property type="match status" value="1"/>
</dbReference>
<dbReference type="GO" id="GO:0015074">
    <property type="term" value="P:DNA integration"/>
    <property type="evidence" value="ECO:0007669"/>
    <property type="project" value="UniProtKB-KW"/>
</dbReference>
<evidence type="ECO:0000256" key="3">
    <source>
        <dbReference type="ARBA" id="ARBA00022722"/>
    </source>
</evidence>
<evidence type="ECO:0000256" key="8">
    <source>
        <dbReference type="ARBA" id="ARBA00022918"/>
    </source>
</evidence>
<evidence type="ECO:0000256" key="7">
    <source>
        <dbReference type="ARBA" id="ARBA00022908"/>
    </source>
</evidence>
<keyword evidence="6" id="KW-0378">Hydrolase</keyword>
<dbReference type="Gene3D" id="3.30.70.270">
    <property type="match status" value="1"/>
</dbReference>
<feature type="region of interest" description="Disordered" evidence="11">
    <location>
        <begin position="209"/>
        <end position="255"/>
    </location>
</feature>
<evidence type="ECO:0000256" key="11">
    <source>
        <dbReference type="SAM" id="MobiDB-lite"/>
    </source>
</evidence>
<feature type="DNA-binding region" description="Integrase-type" evidence="10">
    <location>
        <begin position="170"/>
        <end position="217"/>
    </location>
</feature>
<evidence type="ECO:0000256" key="6">
    <source>
        <dbReference type="ARBA" id="ARBA00022801"/>
    </source>
</evidence>
<evidence type="ECO:0000313" key="14">
    <source>
        <dbReference type="Proteomes" id="UP000269221"/>
    </source>
</evidence>
<sequence>MESFASRNVEFANVMPMVAPEKVQQQPPWKYLGVKILERTIRHQEVQFVQSVKTLNDAQKLEPFNLITDSAYFADIAQRLGCSVLKEVSNPALFDLLKALWCAIQARVHPYYVLHVRSHTNLPGFVAEVLIVPRVLYHQEEEMYHFLEETILLRKREVMTGFNGEQQPRAKVRVRNLVTKQREGPYDLIAMGRGYVCVSTDTGTRWLPSKCVRPDLRPQRQNSADRQGGSRDQLESHQVDESSRDHSDDSSTDSD</sequence>
<dbReference type="Gene3D" id="2.30.30.10">
    <property type="entry name" value="Integrase, C-terminal domain superfamily, retroviral"/>
    <property type="match status" value="1"/>
</dbReference>
<evidence type="ECO:0000256" key="2">
    <source>
        <dbReference type="ARBA" id="ARBA00022695"/>
    </source>
</evidence>
<comment type="caution">
    <text evidence="13">The sequence shown here is derived from an EMBL/GenBank/DDBJ whole genome shotgun (WGS) entry which is preliminary data.</text>
</comment>
<name>A0A3M0L714_HIRRU</name>
<keyword evidence="1" id="KW-0808">Transferase</keyword>
<keyword evidence="8" id="KW-0695">RNA-directed DNA polymerase</keyword>
<dbReference type="GO" id="GO:0004519">
    <property type="term" value="F:endonuclease activity"/>
    <property type="evidence" value="ECO:0007669"/>
    <property type="project" value="UniProtKB-KW"/>
</dbReference>
<dbReference type="AlphaFoldDB" id="A0A3M0L714"/>
<accession>A0A3M0L714</accession>
<dbReference type="InterPro" id="IPR036862">
    <property type="entry name" value="Integrase_C_dom_sf_retrovir"/>
</dbReference>
<evidence type="ECO:0000256" key="5">
    <source>
        <dbReference type="ARBA" id="ARBA00022759"/>
    </source>
</evidence>